<evidence type="ECO:0000313" key="9">
    <source>
        <dbReference type="Proteomes" id="UP000707138"/>
    </source>
</evidence>
<dbReference type="PANTHER" id="PTHR32494:SF19">
    <property type="entry name" value="ALLANTOATE DEIMINASE-RELATED"/>
    <property type="match status" value="1"/>
</dbReference>
<comment type="subunit">
    <text evidence="3">Homodimer.</text>
</comment>
<dbReference type="Proteomes" id="UP000707138">
    <property type="component" value="Unassembled WGS sequence"/>
</dbReference>
<evidence type="ECO:0000256" key="3">
    <source>
        <dbReference type="ARBA" id="ARBA00011738"/>
    </source>
</evidence>
<evidence type="ECO:0000259" key="7">
    <source>
        <dbReference type="Pfam" id="PF07687"/>
    </source>
</evidence>
<accession>A0ABS2GG56</accession>
<evidence type="ECO:0000256" key="4">
    <source>
        <dbReference type="ARBA" id="ARBA00022723"/>
    </source>
</evidence>
<dbReference type="InterPro" id="IPR002933">
    <property type="entry name" value="Peptidase_M20"/>
</dbReference>
<dbReference type="Gene3D" id="3.40.630.10">
    <property type="entry name" value="Zn peptidases"/>
    <property type="match status" value="1"/>
</dbReference>
<gene>
    <name evidence="8" type="ORF">H6A01_03470</name>
</gene>
<dbReference type="EMBL" id="JACJLA010000004">
    <property type="protein sequence ID" value="MBM6912393.1"/>
    <property type="molecule type" value="Genomic_DNA"/>
</dbReference>
<dbReference type="SUPFAM" id="SSF55031">
    <property type="entry name" value="Bacterial exopeptidase dimerisation domain"/>
    <property type="match status" value="1"/>
</dbReference>
<dbReference type="Pfam" id="PF07687">
    <property type="entry name" value="M20_dimer"/>
    <property type="match status" value="1"/>
</dbReference>
<organism evidence="8 9">
    <name type="scientific">Veillonella magna</name>
    <dbReference type="NCBI Taxonomy" id="464322"/>
    <lineage>
        <taxon>Bacteria</taxon>
        <taxon>Bacillati</taxon>
        <taxon>Bacillota</taxon>
        <taxon>Negativicutes</taxon>
        <taxon>Veillonellales</taxon>
        <taxon>Veillonellaceae</taxon>
        <taxon>Veillonella</taxon>
    </lineage>
</organism>
<dbReference type="InterPro" id="IPR010158">
    <property type="entry name" value="Amidase_Cbmase"/>
</dbReference>
<evidence type="ECO:0000313" key="8">
    <source>
        <dbReference type="EMBL" id="MBM6912393.1"/>
    </source>
</evidence>
<dbReference type="CDD" id="cd03884">
    <property type="entry name" value="M20_bAS"/>
    <property type="match status" value="1"/>
</dbReference>
<evidence type="ECO:0000256" key="1">
    <source>
        <dbReference type="ARBA" id="ARBA00001936"/>
    </source>
</evidence>
<keyword evidence="5" id="KW-0378">Hydrolase</keyword>
<feature type="domain" description="Peptidase M20 dimerisation" evidence="7">
    <location>
        <begin position="215"/>
        <end position="312"/>
    </location>
</feature>
<dbReference type="Gene3D" id="3.30.70.360">
    <property type="match status" value="1"/>
</dbReference>
<dbReference type="RefSeq" id="WP_205087569.1">
    <property type="nucleotide sequence ID" value="NZ_CATYZF010000049.1"/>
</dbReference>
<evidence type="ECO:0000256" key="2">
    <source>
        <dbReference type="ARBA" id="ARBA00006153"/>
    </source>
</evidence>
<keyword evidence="6" id="KW-0464">Manganese</keyword>
<dbReference type="SUPFAM" id="SSF53187">
    <property type="entry name" value="Zn-dependent exopeptidases"/>
    <property type="match status" value="1"/>
</dbReference>
<keyword evidence="4" id="KW-0479">Metal-binding</keyword>
<dbReference type="InterPro" id="IPR036264">
    <property type="entry name" value="Bact_exopeptidase_dim_dom"/>
</dbReference>
<comment type="caution">
    <text evidence="8">The sequence shown here is derived from an EMBL/GenBank/DDBJ whole genome shotgun (WGS) entry which is preliminary data.</text>
</comment>
<proteinExistence type="inferred from homology"/>
<sequence>MINKERITTHFNVIRTVSVIPGIPGINRLAFTDPDWQARAFLIARLESLGMKVREDSFGNVIARLEGKNPNAPAIMVGSHTDSVPMGGHYDGLSGIVAAIEALQSIQEDGIELDCPIEIVLFMCEESSRFGVATLGSQAMRGELTPEFLKERTDKDGNTLYDVLKSRGLSPDLVGSDPYTSPLKAFFELHIEQGSVLEEAGCPLGIVTGISAPTRYKVSIHGTANHSGATPMPLRRDGLCAAAEIILDVEATAKATNHPAVVATVGVIDAVPGVMNVIPGEVTLGIDIRSISAEAKKQVVDHILNNIQHIAQKRDIVIDTYEMSKQTPLPIAPEMLTFMEKVAVDNGYPYMLLPSGAGHDAMNWGDYTKVGMVFIPCKNGISHNPAEHIDLDDIVLGARYLESLLKAASSDSFQW</sequence>
<dbReference type="NCBIfam" id="TIGR01879">
    <property type="entry name" value="hydantase"/>
    <property type="match status" value="1"/>
</dbReference>
<name>A0ABS2GG56_9FIRM</name>
<evidence type="ECO:0000256" key="6">
    <source>
        <dbReference type="ARBA" id="ARBA00023211"/>
    </source>
</evidence>
<evidence type="ECO:0000256" key="5">
    <source>
        <dbReference type="ARBA" id="ARBA00022801"/>
    </source>
</evidence>
<reference evidence="8 9" key="1">
    <citation type="journal article" date="2021" name="Sci. Rep.">
        <title>The distribution of antibiotic resistance genes in chicken gut microbiota commensals.</title>
        <authorList>
            <person name="Juricova H."/>
            <person name="Matiasovicova J."/>
            <person name="Kubasova T."/>
            <person name="Cejkova D."/>
            <person name="Rychlik I."/>
        </authorList>
    </citation>
    <scope>NUCLEOTIDE SEQUENCE [LARGE SCALE GENOMIC DNA]</scope>
    <source>
        <strain evidence="8 9">An537</strain>
    </source>
</reference>
<comment type="similarity">
    <text evidence="2">Belongs to the peptidase M20 family.</text>
</comment>
<dbReference type="PANTHER" id="PTHR32494">
    <property type="entry name" value="ALLANTOATE DEIMINASE-RELATED"/>
    <property type="match status" value="1"/>
</dbReference>
<dbReference type="NCBIfam" id="NF006771">
    <property type="entry name" value="PRK09290.1-5"/>
    <property type="match status" value="1"/>
</dbReference>
<keyword evidence="9" id="KW-1185">Reference proteome</keyword>
<dbReference type="InterPro" id="IPR011650">
    <property type="entry name" value="Peptidase_M20_dimer"/>
</dbReference>
<dbReference type="Pfam" id="PF01546">
    <property type="entry name" value="Peptidase_M20"/>
    <property type="match status" value="1"/>
</dbReference>
<comment type="cofactor">
    <cofactor evidence="1">
        <name>Mn(2+)</name>
        <dbReference type="ChEBI" id="CHEBI:29035"/>
    </cofactor>
</comment>
<protein>
    <submittedName>
        <fullName evidence="8">M20 family metallo-hydrolase</fullName>
    </submittedName>
</protein>
<dbReference type="PIRSF" id="PIRSF001235">
    <property type="entry name" value="Amidase_carbamoylase"/>
    <property type="match status" value="1"/>
</dbReference>